<evidence type="ECO:0000313" key="3">
    <source>
        <dbReference type="Proteomes" id="UP001169006"/>
    </source>
</evidence>
<evidence type="ECO:0000256" key="1">
    <source>
        <dbReference type="SAM" id="MobiDB-lite"/>
    </source>
</evidence>
<evidence type="ECO:0000313" key="2">
    <source>
        <dbReference type="EMBL" id="MDO1583186.1"/>
    </source>
</evidence>
<dbReference type="Proteomes" id="UP001169006">
    <property type="component" value="Unassembled WGS sequence"/>
</dbReference>
<proteinExistence type="predicted"/>
<feature type="compositionally biased region" description="Basic and acidic residues" evidence="1">
    <location>
        <begin position="48"/>
        <end position="65"/>
    </location>
</feature>
<accession>A0ABT8SXU9</accession>
<reference evidence="2" key="1">
    <citation type="journal article" date="2015" name="Int. J. Syst. Evol. Microbiol.">
        <title>Rhizobium oryzicola sp. nov., potential plant-growth-promoting endophytic bacteria isolated from rice roots.</title>
        <authorList>
            <person name="Zhang X.X."/>
            <person name="Gao J.S."/>
            <person name="Cao Y.H."/>
            <person name="Sheirdil R.A."/>
            <person name="Wang X.C."/>
            <person name="Zhang L."/>
        </authorList>
    </citation>
    <scope>NUCLEOTIDE SEQUENCE</scope>
    <source>
        <strain evidence="2">05753</strain>
    </source>
</reference>
<keyword evidence="3" id="KW-1185">Reference proteome</keyword>
<feature type="region of interest" description="Disordered" evidence="1">
    <location>
        <begin position="1"/>
        <end position="65"/>
    </location>
</feature>
<reference evidence="2" key="2">
    <citation type="submission" date="2023-07" db="EMBL/GenBank/DDBJ databases">
        <authorList>
            <person name="Sun H."/>
        </authorList>
    </citation>
    <scope>NUCLEOTIDE SEQUENCE</scope>
    <source>
        <strain evidence="2">05753</strain>
    </source>
</reference>
<protein>
    <recommendedName>
        <fullName evidence="4">Flagellar hook-length control protein FliK</fullName>
    </recommendedName>
</protein>
<dbReference type="RefSeq" id="WP_302077380.1">
    <property type="nucleotide sequence ID" value="NZ_JAUKWQ010000004.1"/>
</dbReference>
<evidence type="ECO:0008006" key="4">
    <source>
        <dbReference type="Google" id="ProtNLM"/>
    </source>
</evidence>
<organism evidence="2 3">
    <name type="scientific">Rhizobium oryzicola</name>
    <dbReference type="NCBI Taxonomy" id="1232668"/>
    <lineage>
        <taxon>Bacteria</taxon>
        <taxon>Pseudomonadati</taxon>
        <taxon>Pseudomonadota</taxon>
        <taxon>Alphaproteobacteria</taxon>
        <taxon>Hyphomicrobiales</taxon>
        <taxon>Rhizobiaceae</taxon>
        <taxon>Rhizobium/Agrobacterium group</taxon>
        <taxon>Rhizobium</taxon>
    </lineage>
</organism>
<dbReference type="EMBL" id="JAUKWQ010000004">
    <property type="protein sequence ID" value="MDO1583186.1"/>
    <property type="molecule type" value="Genomic_DNA"/>
</dbReference>
<feature type="compositionally biased region" description="Polar residues" evidence="1">
    <location>
        <begin position="31"/>
        <end position="47"/>
    </location>
</feature>
<sequence>MTRVENGRGTNSNHSSADGSGPYADRGGANTGLTRFGTSRGQTSSGFETRRDFREDTSDRQDREAAFSARLRHALSKQPNEGHQGDEEDAPLVPEGLSLIAAASANGRSAVTEPMEADRISPKARAERIAAQIAEALNTADRPMPGGPVTVRLQMPALDGSEIRALVLTMTGDQLDVTLTTGEHPLIDDLKLAAQALADRLSLRFPTRRIRVLEAPASRTDPVDTVEAPGVMSQISAILSR</sequence>
<comment type="caution">
    <text evidence="2">The sequence shown here is derived from an EMBL/GenBank/DDBJ whole genome shotgun (WGS) entry which is preliminary data.</text>
</comment>
<feature type="compositionally biased region" description="Polar residues" evidence="1">
    <location>
        <begin position="8"/>
        <end position="18"/>
    </location>
</feature>
<name>A0ABT8SXU9_9HYPH</name>
<gene>
    <name evidence="2" type="ORF">Q2T52_13930</name>
</gene>